<dbReference type="AlphaFoldDB" id="A0A5B7GWJ2"/>
<name>A0A5B7GWJ2_PORTR</name>
<dbReference type="EMBL" id="VSRR010020573">
    <property type="protein sequence ID" value="MPC63252.1"/>
    <property type="molecule type" value="Genomic_DNA"/>
</dbReference>
<organism evidence="1 2">
    <name type="scientific">Portunus trituberculatus</name>
    <name type="common">Swimming crab</name>
    <name type="synonym">Neptunus trituberculatus</name>
    <dbReference type="NCBI Taxonomy" id="210409"/>
    <lineage>
        <taxon>Eukaryota</taxon>
        <taxon>Metazoa</taxon>
        <taxon>Ecdysozoa</taxon>
        <taxon>Arthropoda</taxon>
        <taxon>Crustacea</taxon>
        <taxon>Multicrustacea</taxon>
        <taxon>Malacostraca</taxon>
        <taxon>Eumalacostraca</taxon>
        <taxon>Eucarida</taxon>
        <taxon>Decapoda</taxon>
        <taxon>Pleocyemata</taxon>
        <taxon>Brachyura</taxon>
        <taxon>Eubrachyura</taxon>
        <taxon>Portunoidea</taxon>
        <taxon>Portunidae</taxon>
        <taxon>Portuninae</taxon>
        <taxon>Portunus</taxon>
    </lineage>
</organism>
<evidence type="ECO:0000313" key="2">
    <source>
        <dbReference type="Proteomes" id="UP000324222"/>
    </source>
</evidence>
<proteinExistence type="predicted"/>
<accession>A0A5B7GWJ2</accession>
<comment type="caution">
    <text evidence="1">The sequence shown here is derived from an EMBL/GenBank/DDBJ whole genome shotgun (WGS) entry which is preliminary data.</text>
</comment>
<gene>
    <name evidence="1" type="ORF">E2C01_057347</name>
</gene>
<reference evidence="1 2" key="1">
    <citation type="submission" date="2019-05" db="EMBL/GenBank/DDBJ databases">
        <title>Another draft genome of Portunus trituberculatus and its Hox gene families provides insights of decapod evolution.</title>
        <authorList>
            <person name="Jeong J.-H."/>
            <person name="Song I."/>
            <person name="Kim S."/>
            <person name="Choi T."/>
            <person name="Kim D."/>
            <person name="Ryu S."/>
            <person name="Kim W."/>
        </authorList>
    </citation>
    <scope>NUCLEOTIDE SEQUENCE [LARGE SCALE GENOMIC DNA]</scope>
    <source>
        <tissue evidence="1">Muscle</tissue>
    </source>
</reference>
<sequence>MTMGGRWWHCGYGGERGIGQMSTGAIGQNIRFKRMEMCEEELSNRVQLKPESNGKMSLIVDKAQEYSNNLKANQ</sequence>
<protein>
    <submittedName>
        <fullName evidence="1">Uncharacterized protein</fullName>
    </submittedName>
</protein>
<keyword evidence="2" id="KW-1185">Reference proteome</keyword>
<evidence type="ECO:0000313" key="1">
    <source>
        <dbReference type="EMBL" id="MPC63252.1"/>
    </source>
</evidence>
<dbReference type="Proteomes" id="UP000324222">
    <property type="component" value="Unassembled WGS sequence"/>
</dbReference>